<dbReference type="SUPFAM" id="SSF160574">
    <property type="entry name" value="BT0923-like"/>
    <property type="match status" value="1"/>
</dbReference>
<accession>A0A3M9NMQ9</accession>
<dbReference type="EMBL" id="RJJR01000002">
    <property type="protein sequence ID" value="RNI39081.1"/>
    <property type="molecule type" value="Genomic_DNA"/>
</dbReference>
<gene>
    <name evidence="1" type="ORF">EFY79_05395</name>
</gene>
<dbReference type="Gene3D" id="3.10.450.360">
    <property type="match status" value="1"/>
</dbReference>
<name>A0A3M9NMQ9_9BACT</name>
<keyword evidence="2" id="KW-1185">Reference proteome</keyword>
<evidence type="ECO:0000313" key="2">
    <source>
        <dbReference type="Proteomes" id="UP000267223"/>
    </source>
</evidence>
<protein>
    <submittedName>
        <fullName evidence="1">Uncharacterized protein</fullName>
    </submittedName>
</protein>
<comment type="caution">
    <text evidence="1">The sequence shown here is derived from an EMBL/GenBank/DDBJ whole genome shotgun (WGS) entry which is preliminary data.</text>
</comment>
<dbReference type="AlphaFoldDB" id="A0A3M9NMQ9"/>
<sequence length="165" mass="18863">MLILSLLKISIMKKLIILCLTAAISTGIFAARKDSNSIDGAQKIMKIFHSHFPEIADPTLSRAGDFYVVYFNEEESNSSCRIYYDGNGNVVKTIRNYTAENLNPYIRQKIEAKYQGKNIYSVTDVTDEFDHYYEVIVQNEKAMWVLHVNNDGTSSIKNKYKRAAM</sequence>
<reference evidence="1 2" key="1">
    <citation type="submission" date="2018-11" db="EMBL/GenBank/DDBJ databases">
        <title>Draft genome sequence of Ferruginibacter sp. BO-59.</title>
        <authorList>
            <person name="Im W.T."/>
        </authorList>
    </citation>
    <scope>NUCLEOTIDE SEQUENCE [LARGE SCALE GENOMIC DNA]</scope>
    <source>
        <strain evidence="1 2">BO-59</strain>
    </source>
</reference>
<proteinExistence type="predicted"/>
<dbReference type="Proteomes" id="UP000267223">
    <property type="component" value="Unassembled WGS sequence"/>
</dbReference>
<evidence type="ECO:0000313" key="1">
    <source>
        <dbReference type="EMBL" id="RNI39081.1"/>
    </source>
</evidence>
<organism evidence="1 2">
    <name type="scientific">Hanamia caeni</name>
    <dbReference type="NCBI Taxonomy" id="2294116"/>
    <lineage>
        <taxon>Bacteria</taxon>
        <taxon>Pseudomonadati</taxon>
        <taxon>Bacteroidota</taxon>
        <taxon>Chitinophagia</taxon>
        <taxon>Chitinophagales</taxon>
        <taxon>Chitinophagaceae</taxon>
        <taxon>Hanamia</taxon>
    </lineage>
</organism>